<evidence type="ECO:0008006" key="4">
    <source>
        <dbReference type="Google" id="ProtNLM"/>
    </source>
</evidence>
<protein>
    <recommendedName>
        <fullName evidence="4">Secreted protein</fullName>
    </recommendedName>
</protein>
<evidence type="ECO:0000313" key="3">
    <source>
        <dbReference type="Proteomes" id="UP000607653"/>
    </source>
</evidence>
<evidence type="ECO:0000313" key="2">
    <source>
        <dbReference type="EMBL" id="DAD19660.1"/>
    </source>
</evidence>
<organism evidence="2 3">
    <name type="scientific">Nelumbo nucifera</name>
    <name type="common">Sacred lotus</name>
    <dbReference type="NCBI Taxonomy" id="4432"/>
    <lineage>
        <taxon>Eukaryota</taxon>
        <taxon>Viridiplantae</taxon>
        <taxon>Streptophyta</taxon>
        <taxon>Embryophyta</taxon>
        <taxon>Tracheophyta</taxon>
        <taxon>Spermatophyta</taxon>
        <taxon>Magnoliopsida</taxon>
        <taxon>Proteales</taxon>
        <taxon>Nelumbonaceae</taxon>
        <taxon>Nelumbo</taxon>
    </lineage>
</organism>
<sequence length="79" mass="8834">MMSLLFYSLFLSFISVHALNEVRNQCTCTLSSFGSSRKTYSSLGFELIFGFNLSQSPCAPSNKVIHFQLEDDVAAMKVK</sequence>
<dbReference type="EMBL" id="DUZY01000001">
    <property type="protein sequence ID" value="DAD19660.1"/>
    <property type="molecule type" value="Genomic_DNA"/>
</dbReference>
<dbReference type="AlphaFoldDB" id="A0A822XGZ8"/>
<dbReference type="Proteomes" id="UP000607653">
    <property type="component" value="Unassembled WGS sequence"/>
</dbReference>
<feature type="signal peptide" evidence="1">
    <location>
        <begin position="1"/>
        <end position="18"/>
    </location>
</feature>
<gene>
    <name evidence="2" type="ORF">HUJ06_021123</name>
</gene>
<name>A0A822XGZ8_NELNU</name>
<feature type="chain" id="PRO_5032414725" description="Secreted protein" evidence="1">
    <location>
        <begin position="19"/>
        <end position="79"/>
    </location>
</feature>
<accession>A0A822XGZ8</accession>
<keyword evidence="1" id="KW-0732">Signal</keyword>
<reference evidence="2 3" key="1">
    <citation type="journal article" date="2020" name="Mol. Biol. Evol.">
        <title>Distinct Expression and Methylation Patterns for Genes with Different Fates following a Single Whole-Genome Duplication in Flowering Plants.</title>
        <authorList>
            <person name="Shi T."/>
            <person name="Rahmani R.S."/>
            <person name="Gugger P.F."/>
            <person name="Wang M."/>
            <person name="Li H."/>
            <person name="Zhang Y."/>
            <person name="Li Z."/>
            <person name="Wang Q."/>
            <person name="Van de Peer Y."/>
            <person name="Marchal K."/>
            <person name="Chen J."/>
        </authorList>
    </citation>
    <scope>NUCLEOTIDE SEQUENCE [LARGE SCALE GENOMIC DNA]</scope>
    <source>
        <tissue evidence="2">Leaf</tissue>
    </source>
</reference>
<comment type="caution">
    <text evidence="2">The sequence shown here is derived from an EMBL/GenBank/DDBJ whole genome shotgun (WGS) entry which is preliminary data.</text>
</comment>
<evidence type="ECO:0000256" key="1">
    <source>
        <dbReference type="SAM" id="SignalP"/>
    </source>
</evidence>
<keyword evidence="3" id="KW-1185">Reference proteome</keyword>
<proteinExistence type="predicted"/>